<organism evidence="2 3">
    <name type="scientific">Gossypium schwendimanii</name>
    <name type="common">Cotton</name>
    <dbReference type="NCBI Taxonomy" id="34291"/>
    <lineage>
        <taxon>Eukaryota</taxon>
        <taxon>Viridiplantae</taxon>
        <taxon>Streptophyta</taxon>
        <taxon>Embryophyta</taxon>
        <taxon>Tracheophyta</taxon>
        <taxon>Spermatophyta</taxon>
        <taxon>Magnoliopsida</taxon>
        <taxon>eudicotyledons</taxon>
        <taxon>Gunneridae</taxon>
        <taxon>Pentapetalae</taxon>
        <taxon>rosids</taxon>
        <taxon>malvids</taxon>
        <taxon>Malvales</taxon>
        <taxon>Malvaceae</taxon>
        <taxon>Malvoideae</taxon>
        <taxon>Gossypium</taxon>
    </lineage>
</organism>
<feature type="domain" description="RNase H type-1" evidence="1">
    <location>
        <begin position="13"/>
        <end position="131"/>
    </location>
</feature>
<evidence type="ECO:0000259" key="1">
    <source>
        <dbReference type="Pfam" id="PF13456"/>
    </source>
</evidence>
<dbReference type="InterPro" id="IPR012337">
    <property type="entry name" value="RNaseH-like_sf"/>
</dbReference>
<proteinExistence type="predicted"/>
<evidence type="ECO:0000313" key="2">
    <source>
        <dbReference type="EMBL" id="MBA0880924.1"/>
    </source>
</evidence>
<evidence type="ECO:0000313" key="3">
    <source>
        <dbReference type="Proteomes" id="UP000593576"/>
    </source>
</evidence>
<dbReference type="Proteomes" id="UP000593576">
    <property type="component" value="Unassembled WGS sequence"/>
</dbReference>
<dbReference type="SUPFAM" id="SSF53098">
    <property type="entry name" value="Ribonuclease H-like"/>
    <property type="match status" value="1"/>
</dbReference>
<reference evidence="2 3" key="1">
    <citation type="journal article" date="2019" name="Genome Biol. Evol.">
        <title>Insights into the evolution of the New World diploid cottons (Gossypium, subgenus Houzingenia) based on genome sequencing.</title>
        <authorList>
            <person name="Grover C.E."/>
            <person name="Arick M.A. 2nd"/>
            <person name="Thrash A."/>
            <person name="Conover J.L."/>
            <person name="Sanders W.S."/>
            <person name="Peterson D.G."/>
            <person name="Frelichowski J.E."/>
            <person name="Scheffler J.A."/>
            <person name="Scheffler B.E."/>
            <person name="Wendel J.F."/>
        </authorList>
    </citation>
    <scope>NUCLEOTIDE SEQUENCE [LARGE SCALE GENOMIC DNA]</scope>
    <source>
        <strain evidence="2">1</strain>
        <tissue evidence="2">Leaf</tissue>
    </source>
</reference>
<sequence length="318" mass="35440">MVNSDDNWVFLSTDGAVARDSGYAATRGVARDRDGNWIVGFNRFLGVCSPFEAEVWAILDGIIILLSKGYKRVTIMTDNLEVSQILSDIDLEDSGITVIRRTLRILHSEGEWRIKHIPRNHNLVADCLAKLSLSWKSSLQVMDEAPKDILDLLQVDKTNGCSIFFPNLSNAAKGSSSMVHSAVSLCPKYISLVACLDKTSISDTPSKVWNYAVIVFKKAKSRSFLSSSYSLVPGSDMNRRLTVGLFGRYPAYGYCLKLAAAWKTEAIYMMMVHAWVRSANVLISIHHGSFFKLLRPSFLTFDHHDWISVSFLTVSSDG</sequence>
<dbReference type="InterPro" id="IPR002156">
    <property type="entry name" value="RNaseH_domain"/>
</dbReference>
<dbReference type="InterPro" id="IPR044730">
    <property type="entry name" value="RNase_H-like_dom_plant"/>
</dbReference>
<dbReference type="PANTHER" id="PTHR47723">
    <property type="entry name" value="OS05G0353850 PROTEIN"/>
    <property type="match status" value="1"/>
</dbReference>
<dbReference type="CDD" id="cd06222">
    <property type="entry name" value="RNase_H_like"/>
    <property type="match status" value="1"/>
</dbReference>
<name>A0A7J9NCK6_GOSSC</name>
<dbReference type="InterPro" id="IPR036397">
    <property type="entry name" value="RNaseH_sf"/>
</dbReference>
<dbReference type="Gene3D" id="3.30.420.10">
    <property type="entry name" value="Ribonuclease H-like superfamily/Ribonuclease H"/>
    <property type="match status" value="1"/>
</dbReference>
<dbReference type="GO" id="GO:0003676">
    <property type="term" value="F:nucleic acid binding"/>
    <property type="evidence" value="ECO:0007669"/>
    <property type="project" value="InterPro"/>
</dbReference>
<protein>
    <recommendedName>
        <fullName evidence="1">RNase H type-1 domain-containing protein</fullName>
    </recommendedName>
</protein>
<dbReference type="AlphaFoldDB" id="A0A7J9NCK6"/>
<dbReference type="OrthoDB" id="1744872at2759"/>
<keyword evidence="3" id="KW-1185">Reference proteome</keyword>
<dbReference type="InterPro" id="IPR053151">
    <property type="entry name" value="RNase_H-like"/>
</dbReference>
<comment type="caution">
    <text evidence="2">The sequence shown here is derived from an EMBL/GenBank/DDBJ whole genome shotgun (WGS) entry which is preliminary data.</text>
</comment>
<gene>
    <name evidence="2" type="ORF">Goshw_001795</name>
</gene>
<dbReference type="Pfam" id="PF13456">
    <property type="entry name" value="RVT_3"/>
    <property type="match status" value="1"/>
</dbReference>
<dbReference type="EMBL" id="JABFAF010278405">
    <property type="protein sequence ID" value="MBA0880924.1"/>
    <property type="molecule type" value="Genomic_DNA"/>
</dbReference>
<accession>A0A7J9NCK6</accession>
<dbReference type="PANTHER" id="PTHR47723:SF19">
    <property type="entry name" value="POLYNUCLEOTIDYL TRANSFERASE, RIBONUCLEASE H-LIKE SUPERFAMILY PROTEIN"/>
    <property type="match status" value="1"/>
</dbReference>
<dbReference type="GO" id="GO:0004523">
    <property type="term" value="F:RNA-DNA hybrid ribonuclease activity"/>
    <property type="evidence" value="ECO:0007669"/>
    <property type="project" value="InterPro"/>
</dbReference>